<protein>
    <submittedName>
        <fullName evidence="1">Uncharacterized protein</fullName>
    </submittedName>
</protein>
<name>A0ACD3AJ56_9AGAR</name>
<accession>A0ACD3AJ56</accession>
<gene>
    <name evidence="1" type="ORF">BDN72DRAFT_845541</name>
</gene>
<organism evidence="1 2">
    <name type="scientific">Pluteus cervinus</name>
    <dbReference type="NCBI Taxonomy" id="181527"/>
    <lineage>
        <taxon>Eukaryota</taxon>
        <taxon>Fungi</taxon>
        <taxon>Dikarya</taxon>
        <taxon>Basidiomycota</taxon>
        <taxon>Agaricomycotina</taxon>
        <taxon>Agaricomycetes</taxon>
        <taxon>Agaricomycetidae</taxon>
        <taxon>Agaricales</taxon>
        <taxon>Pluteineae</taxon>
        <taxon>Pluteaceae</taxon>
        <taxon>Pluteus</taxon>
    </lineage>
</organism>
<proteinExistence type="predicted"/>
<sequence>MSSNSVLDHPLLTREFASNDAAIKEIDLEVQNLQESTRSLSSFRNTWTTVHHLPPEILTLLFMFVQRVWYQSNRTTSQVRHFEWVAVMHVCQQWRNVALESPTLWSYISSSYPDPVIEESLRLSKGMPLTIEIQHRNIRMPLMVVDAMHRIRHLTISVSVVPSRTLQFFLRPPAPILESLTIRVPPIYDT</sequence>
<feature type="non-terminal residue" evidence="1">
    <location>
        <position position="190"/>
    </location>
</feature>
<dbReference type="EMBL" id="ML208435">
    <property type="protein sequence ID" value="TFK65480.1"/>
    <property type="molecule type" value="Genomic_DNA"/>
</dbReference>
<keyword evidence="2" id="KW-1185">Reference proteome</keyword>
<evidence type="ECO:0000313" key="2">
    <source>
        <dbReference type="Proteomes" id="UP000308600"/>
    </source>
</evidence>
<reference evidence="1 2" key="1">
    <citation type="journal article" date="2019" name="Nat. Ecol. Evol.">
        <title>Megaphylogeny resolves global patterns of mushroom evolution.</title>
        <authorList>
            <person name="Varga T."/>
            <person name="Krizsan K."/>
            <person name="Foldi C."/>
            <person name="Dima B."/>
            <person name="Sanchez-Garcia M."/>
            <person name="Sanchez-Ramirez S."/>
            <person name="Szollosi G.J."/>
            <person name="Szarkandi J.G."/>
            <person name="Papp V."/>
            <person name="Albert L."/>
            <person name="Andreopoulos W."/>
            <person name="Angelini C."/>
            <person name="Antonin V."/>
            <person name="Barry K.W."/>
            <person name="Bougher N.L."/>
            <person name="Buchanan P."/>
            <person name="Buyck B."/>
            <person name="Bense V."/>
            <person name="Catcheside P."/>
            <person name="Chovatia M."/>
            <person name="Cooper J."/>
            <person name="Damon W."/>
            <person name="Desjardin D."/>
            <person name="Finy P."/>
            <person name="Geml J."/>
            <person name="Haridas S."/>
            <person name="Hughes K."/>
            <person name="Justo A."/>
            <person name="Karasinski D."/>
            <person name="Kautmanova I."/>
            <person name="Kiss B."/>
            <person name="Kocsube S."/>
            <person name="Kotiranta H."/>
            <person name="LaButti K.M."/>
            <person name="Lechner B.E."/>
            <person name="Liimatainen K."/>
            <person name="Lipzen A."/>
            <person name="Lukacs Z."/>
            <person name="Mihaltcheva S."/>
            <person name="Morgado L.N."/>
            <person name="Niskanen T."/>
            <person name="Noordeloos M.E."/>
            <person name="Ohm R.A."/>
            <person name="Ortiz-Santana B."/>
            <person name="Ovrebo C."/>
            <person name="Racz N."/>
            <person name="Riley R."/>
            <person name="Savchenko A."/>
            <person name="Shiryaev A."/>
            <person name="Soop K."/>
            <person name="Spirin V."/>
            <person name="Szebenyi C."/>
            <person name="Tomsovsky M."/>
            <person name="Tulloss R.E."/>
            <person name="Uehling J."/>
            <person name="Grigoriev I.V."/>
            <person name="Vagvolgyi C."/>
            <person name="Papp T."/>
            <person name="Martin F.M."/>
            <person name="Miettinen O."/>
            <person name="Hibbett D.S."/>
            <person name="Nagy L.G."/>
        </authorList>
    </citation>
    <scope>NUCLEOTIDE SEQUENCE [LARGE SCALE GENOMIC DNA]</scope>
    <source>
        <strain evidence="1 2">NL-1719</strain>
    </source>
</reference>
<dbReference type="Proteomes" id="UP000308600">
    <property type="component" value="Unassembled WGS sequence"/>
</dbReference>
<evidence type="ECO:0000313" key="1">
    <source>
        <dbReference type="EMBL" id="TFK65480.1"/>
    </source>
</evidence>